<protein>
    <recommendedName>
        <fullName evidence="4">Enhancer of mRNA-decapping protein 1</fullName>
    </recommendedName>
</protein>
<evidence type="ECO:0008006" key="4">
    <source>
        <dbReference type="Google" id="ProtNLM"/>
    </source>
</evidence>
<dbReference type="Proteomes" id="UP000187013">
    <property type="component" value="Unassembled WGS sequence"/>
</dbReference>
<dbReference type="EMBL" id="BDGX01000016">
    <property type="protein sequence ID" value="GAV49713.1"/>
    <property type="molecule type" value="Genomic_DNA"/>
</dbReference>
<proteinExistence type="predicted"/>
<feature type="region of interest" description="Disordered" evidence="1">
    <location>
        <begin position="280"/>
        <end position="327"/>
    </location>
</feature>
<feature type="region of interest" description="Disordered" evidence="1">
    <location>
        <begin position="1"/>
        <end position="162"/>
    </location>
</feature>
<dbReference type="OrthoDB" id="4069652at2759"/>
<feature type="compositionally biased region" description="Low complexity" evidence="1">
    <location>
        <begin position="280"/>
        <end position="301"/>
    </location>
</feature>
<feature type="compositionally biased region" description="Low complexity" evidence="1">
    <location>
        <begin position="122"/>
        <end position="151"/>
    </location>
</feature>
<name>A0A1Q3A254_ZYGRO</name>
<gene>
    <name evidence="2" type="ORF">ZYGR_0P03590</name>
</gene>
<feature type="compositionally biased region" description="Polar residues" evidence="1">
    <location>
        <begin position="35"/>
        <end position="60"/>
    </location>
</feature>
<reference evidence="2 3" key="1">
    <citation type="submission" date="2016-08" db="EMBL/GenBank/DDBJ databases">
        <title>Draft genome sequence of allopolyploid Zygosaccharomyces rouxii.</title>
        <authorList>
            <person name="Watanabe J."/>
            <person name="Uehara K."/>
            <person name="Mogi Y."/>
            <person name="Tsukioka Y."/>
        </authorList>
    </citation>
    <scope>NUCLEOTIDE SEQUENCE [LARGE SCALE GENOMIC DNA]</scope>
    <source>
        <strain evidence="2 3">NBRC 110957</strain>
    </source>
</reference>
<sequence>MSTDAMYMNSPHVLRASGKHTNRTSHVTKLDKQRIQQNDKGSNKSKNGQVAISVPKTQVLPNGEKPDFGNSNSTRKSKNGTQKKGGAKEQKDVTKGLRSLRLPDEKTKSSRQQQQKEKETQSTKSQSSRPRSNSNASAGLNSSSTPISSTPPTVPTSPLEKPAAAIPNVTPLMAPGAIPVPPPLTGLPNLMPNSIPHPLPPPPTGVQPLPMQPPLFGGPGYPYGNYAVRPMPYMNPQTPSPVVSQMYPQIPLPMMQMQMQMPQVNSDTEAQTTMMQTTMMTAKPSATSTSSCSNSRRPTTTKSTSFAGASFASKDPVINKLPKPSFA</sequence>
<feature type="compositionally biased region" description="Polar residues" evidence="1">
    <location>
        <begin position="69"/>
        <end position="82"/>
    </location>
</feature>
<dbReference type="AlphaFoldDB" id="A0A1Q3A254"/>
<accession>A0A1Q3A254</accession>
<evidence type="ECO:0000256" key="1">
    <source>
        <dbReference type="SAM" id="MobiDB-lite"/>
    </source>
</evidence>
<feature type="compositionally biased region" description="Pro residues" evidence="1">
    <location>
        <begin position="195"/>
        <end position="208"/>
    </location>
</feature>
<feature type="compositionally biased region" description="Basic and acidic residues" evidence="1">
    <location>
        <begin position="86"/>
        <end position="121"/>
    </location>
</feature>
<dbReference type="OMA" id="TMFINSA"/>
<organism evidence="2 3">
    <name type="scientific">Zygosaccharomyces rouxii</name>
    <dbReference type="NCBI Taxonomy" id="4956"/>
    <lineage>
        <taxon>Eukaryota</taxon>
        <taxon>Fungi</taxon>
        <taxon>Dikarya</taxon>
        <taxon>Ascomycota</taxon>
        <taxon>Saccharomycotina</taxon>
        <taxon>Saccharomycetes</taxon>
        <taxon>Saccharomycetales</taxon>
        <taxon>Saccharomycetaceae</taxon>
        <taxon>Zygosaccharomyces</taxon>
    </lineage>
</organism>
<feature type="region of interest" description="Disordered" evidence="1">
    <location>
        <begin position="189"/>
        <end position="208"/>
    </location>
</feature>
<comment type="caution">
    <text evidence="2">The sequence shown here is derived from an EMBL/GenBank/DDBJ whole genome shotgun (WGS) entry which is preliminary data.</text>
</comment>
<evidence type="ECO:0000313" key="2">
    <source>
        <dbReference type="EMBL" id="GAV49713.1"/>
    </source>
</evidence>
<evidence type="ECO:0000313" key="3">
    <source>
        <dbReference type="Proteomes" id="UP000187013"/>
    </source>
</evidence>